<dbReference type="SUPFAM" id="SSF56925">
    <property type="entry name" value="OMPA-like"/>
    <property type="match status" value="1"/>
</dbReference>
<sequence length="165" mass="17898">MKKMVGLVLFAASILSAPVVAQAEGLKLDAKRFYLGGGLNFNNLPGVGSSRGFQFIGGYEFGFKLNEDISTSLELGYMDSGDFDRLNNTGDADKASGVWVAAVESVPLTSKTDMLARIGYDFGDDDGFLLGAGMQYKFDTKVALRMEYVTREHVNGLQVNVLVKF</sequence>
<feature type="domain" description="Outer membrane protein beta-barrel" evidence="2">
    <location>
        <begin position="9"/>
        <end position="150"/>
    </location>
</feature>
<evidence type="ECO:0000256" key="1">
    <source>
        <dbReference type="ARBA" id="ARBA00022729"/>
    </source>
</evidence>
<dbReference type="AlphaFoldDB" id="A0A3B0WZR0"/>
<accession>A0A3B0WZR0</accession>
<proteinExistence type="predicted"/>
<protein>
    <recommendedName>
        <fullName evidence="2">Outer membrane protein beta-barrel domain-containing protein</fullName>
    </recommendedName>
</protein>
<evidence type="ECO:0000259" key="2">
    <source>
        <dbReference type="Pfam" id="PF13505"/>
    </source>
</evidence>
<dbReference type="Pfam" id="PF13505">
    <property type="entry name" value="OMP_b-brl"/>
    <property type="match status" value="1"/>
</dbReference>
<evidence type="ECO:0000313" key="3">
    <source>
        <dbReference type="EMBL" id="VAW54729.1"/>
    </source>
</evidence>
<dbReference type="InterPro" id="IPR011250">
    <property type="entry name" value="OMP/PagP_B-barrel"/>
</dbReference>
<reference evidence="3" key="1">
    <citation type="submission" date="2018-06" db="EMBL/GenBank/DDBJ databases">
        <authorList>
            <person name="Zhirakovskaya E."/>
        </authorList>
    </citation>
    <scope>NUCLEOTIDE SEQUENCE</scope>
</reference>
<gene>
    <name evidence="3" type="ORF">MNBD_GAMMA05-1307</name>
</gene>
<keyword evidence="1" id="KW-0732">Signal</keyword>
<dbReference type="EMBL" id="UOFE01000043">
    <property type="protein sequence ID" value="VAW54729.1"/>
    <property type="molecule type" value="Genomic_DNA"/>
</dbReference>
<organism evidence="3">
    <name type="scientific">hydrothermal vent metagenome</name>
    <dbReference type="NCBI Taxonomy" id="652676"/>
    <lineage>
        <taxon>unclassified sequences</taxon>
        <taxon>metagenomes</taxon>
        <taxon>ecological metagenomes</taxon>
    </lineage>
</organism>
<dbReference type="InterPro" id="IPR027385">
    <property type="entry name" value="Beta-barrel_OMP"/>
</dbReference>
<dbReference type="Gene3D" id="2.40.160.20">
    <property type="match status" value="1"/>
</dbReference>
<name>A0A3B0WZR0_9ZZZZ</name>